<evidence type="ECO:0000256" key="6">
    <source>
        <dbReference type="ARBA" id="ARBA00022927"/>
    </source>
</evidence>
<protein>
    <submittedName>
        <fullName evidence="12">Preprotein translocase subunit YajC</fullName>
    </submittedName>
</protein>
<keyword evidence="4" id="KW-1003">Cell membrane</keyword>
<dbReference type="PANTHER" id="PTHR33909:SF1">
    <property type="entry name" value="SEC TRANSLOCON ACCESSORY COMPLEX SUBUNIT YAJC"/>
    <property type="match status" value="1"/>
</dbReference>
<accession>A0A9D2J374</accession>
<dbReference type="SMART" id="SM01323">
    <property type="entry name" value="YajC"/>
    <property type="match status" value="1"/>
</dbReference>
<evidence type="ECO:0000313" key="13">
    <source>
        <dbReference type="Proteomes" id="UP000824037"/>
    </source>
</evidence>
<evidence type="ECO:0000256" key="3">
    <source>
        <dbReference type="ARBA" id="ARBA00022448"/>
    </source>
</evidence>
<dbReference type="GO" id="GO:0005886">
    <property type="term" value="C:plasma membrane"/>
    <property type="evidence" value="ECO:0007669"/>
    <property type="project" value="UniProtKB-SubCell"/>
</dbReference>
<comment type="caution">
    <text evidence="12">The sequence shown here is derived from an EMBL/GenBank/DDBJ whole genome shotgun (WGS) entry which is preliminary data.</text>
</comment>
<feature type="region of interest" description="Disordered" evidence="10">
    <location>
        <begin position="85"/>
        <end position="140"/>
    </location>
</feature>
<evidence type="ECO:0000256" key="10">
    <source>
        <dbReference type="SAM" id="MobiDB-lite"/>
    </source>
</evidence>
<comment type="similarity">
    <text evidence="2">Belongs to the YajC family.</text>
</comment>
<dbReference type="Pfam" id="PF02699">
    <property type="entry name" value="YajC"/>
    <property type="match status" value="1"/>
</dbReference>
<evidence type="ECO:0000313" key="12">
    <source>
        <dbReference type="EMBL" id="HIZ34986.1"/>
    </source>
</evidence>
<keyword evidence="7 11" id="KW-1133">Transmembrane helix</keyword>
<dbReference type="GO" id="GO:0015031">
    <property type="term" value="P:protein transport"/>
    <property type="evidence" value="ECO:0007669"/>
    <property type="project" value="UniProtKB-KW"/>
</dbReference>
<evidence type="ECO:0000256" key="7">
    <source>
        <dbReference type="ARBA" id="ARBA00022989"/>
    </source>
</evidence>
<keyword evidence="8" id="KW-0811">Translocation</keyword>
<evidence type="ECO:0000256" key="4">
    <source>
        <dbReference type="ARBA" id="ARBA00022475"/>
    </source>
</evidence>
<dbReference type="PANTHER" id="PTHR33909">
    <property type="entry name" value="SEC TRANSLOCON ACCESSORY COMPLEX SUBUNIT YAJC"/>
    <property type="match status" value="1"/>
</dbReference>
<evidence type="ECO:0000256" key="5">
    <source>
        <dbReference type="ARBA" id="ARBA00022692"/>
    </source>
</evidence>
<dbReference type="NCBIfam" id="TIGR00739">
    <property type="entry name" value="yajC"/>
    <property type="match status" value="1"/>
</dbReference>
<dbReference type="AlphaFoldDB" id="A0A9D2J374"/>
<keyword evidence="9 11" id="KW-0472">Membrane</keyword>
<proteinExistence type="inferred from homology"/>
<keyword evidence="5 11" id="KW-0812">Transmembrane</keyword>
<evidence type="ECO:0000256" key="9">
    <source>
        <dbReference type="ARBA" id="ARBA00023136"/>
    </source>
</evidence>
<reference evidence="12" key="1">
    <citation type="journal article" date="2021" name="PeerJ">
        <title>Extensive microbial diversity within the chicken gut microbiome revealed by metagenomics and culture.</title>
        <authorList>
            <person name="Gilroy R."/>
            <person name="Ravi A."/>
            <person name="Getino M."/>
            <person name="Pursley I."/>
            <person name="Horton D.L."/>
            <person name="Alikhan N.F."/>
            <person name="Baker D."/>
            <person name="Gharbi K."/>
            <person name="Hall N."/>
            <person name="Watson M."/>
            <person name="Adriaenssens E.M."/>
            <person name="Foster-Nyarko E."/>
            <person name="Jarju S."/>
            <person name="Secka A."/>
            <person name="Antonio M."/>
            <person name="Oren A."/>
            <person name="Chaudhuri R.R."/>
            <person name="La Ragione R."/>
            <person name="Hildebrand F."/>
            <person name="Pallen M.J."/>
        </authorList>
    </citation>
    <scope>NUCLEOTIDE SEQUENCE</scope>
    <source>
        <strain evidence="12">ChiGjej4B4-7305</strain>
    </source>
</reference>
<dbReference type="EMBL" id="DXBY01000070">
    <property type="protein sequence ID" value="HIZ34986.1"/>
    <property type="molecule type" value="Genomic_DNA"/>
</dbReference>
<sequence length="140" mass="15293">MDPSFIIILVVGLGALLFMNWRTRKKQQEQLSFRDRLEIGQEVQTIGGLIGTITAVEDDRVTLETAPGTEVVFVKMALAKLIDPPVEEPLDETEPEADDADAEQVEAGETVDSPEVPDEELSATTSPDAGEDENPRSNQN</sequence>
<name>A0A9D2J374_9MICO</name>
<evidence type="ECO:0000256" key="1">
    <source>
        <dbReference type="ARBA" id="ARBA00004162"/>
    </source>
</evidence>
<organism evidence="12 13">
    <name type="scientific">Candidatus Ruania gallistercoris</name>
    <dbReference type="NCBI Taxonomy" id="2838746"/>
    <lineage>
        <taxon>Bacteria</taxon>
        <taxon>Bacillati</taxon>
        <taxon>Actinomycetota</taxon>
        <taxon>Actinomycetes</taxon>
        <taxon>Micrococcales</taxon>
        <taxon>Ruaniaceae</taxon>
        <taxon>Ruania</taxon>
    </lineage>
</organism>
<keyword evidence="6" id="KW-0653">Protein transport</keyword>
<dbReference type="InterPro" id="IPR003849">
    <property type="entry name" value="Preprotein_translocase_YajC"/>
</dbReference>
<feature type="transmembrane region" description="Helical" evidence="11">
    <location>
        <begin position="6"/>
        <end position="23"/>
    </location>
</feature>
<comment type="subcellular location">
    <subcellularLocation>
        <location evidence="1">Cell membrane</location>
        <topology evidence="1">Single-pass membrane protein</topology>
    </subcellularLocation>
</comment>
<feature type="compositionally biased region" description="Acidic residues" evidence="10">
    <location>
        <begin position="85"/>
        <end position="106"/>
    </location>
</feature>
<gene>
    <name evidence="12" type="primary">yajC</name>
    <name evidence="12" type="ORF">H9815_04345</name>
</gene>
<reference evidence="12" key="2">
    <citation type="submission" date="2021-04" db="EMBL/GenBank/DDBJ databases">
        <authorList>
            <person name="Gilroy R."/>
        </authorList>
    </citation>
    <scope>NUCLEOTIDE SEQUENCE</scope>
    <source>
        <strain evidence="12">ChiGjej4B4-7305</strain>
    </source>
</reference>
<evidence type="ECO:0000256" key="2">
    <source>
        <dbReference type="ARBA" id="ARBA00006742"/>
    </source>
</evidence>
<dbReference type="Proteomes" id="UP000824037">
    <property type="component" value="Unassembled WGS sequence"/>
</dbReference>
<evidence type="ECO:0000256" key="8">
    <source>
        <dbReference type="ARBA" id="ARBA00023010"/>
    </source>
</evidence>
<keyword evidence="3" id="KW-0813">Transport</keyword>
<evidence type="ECO:0000256" key="11">
    <source>
        <dbReference type="SAM" id="Phobius"/>
    </source>
</evidence>